<dbReference type="AlphaFoldDB" id="A0ABC8U5D0"/>
<dbReference type="EMBL" id="CAUOFW020006946">
    <property type="protein sequence ID" value="CAK9176959.1"/>
    <property type="molecule type" value="Genomic_DNA"/>
</dbReference>
<comment type="caution">
    <text evidence="1">The sequence shown here is derived from an EMBL/GenBank/DDBJ whole genome shotgun (WGS) entry which is preliminary data.</text>
</comment>
<protein>
    <submittedName>
        <fullName evidence="1">Uncharacterized protein</fullName>
    </submittedName>
</protein>
<reference evidence="1 2" key="1">
    <citation type="submission" date="2024-02" db="EMBL/GenBank/DDBJ databases">
        <authorList>
            <person name="Vignale AGUSTIN F."/>
            <person name="Sosa J E."/>
            <person name="Modenutti C."/>
        </authorList>
    </citation>
    <scope>NUCLEOTIDE SEQUENCE [LARGE SCALE GENOMIC DNA]</scope>
</reference>
<organism evidence="1 2">
    <name type="scientific">Ilex paraguariensis</name>
    <name type="common">yerba mate</name>
    <dbReference type="NCBI Taxonomy" id="185542"/>
    <lineage>
        <taxon>Eukaryota</taxon>
        <taxon>Viridiplantae</taxon>
        <taxon>Streptophyta</taxon>
        <taxon>Embryophyta</taxon>
        <taxon>Tracheophyta</taxon>
        <taxon>Spermatophyta</taxon>
        <taxon>Magnoliopsida</taxon>
        <taxon>eudicotyledons</taxon>
        <taxon>Gunneridae</taxon>
        <taxon>Pentapetalae</taxon>
        <taxon>asterids</taxon>
        <taxon>campanulids</taxon>
        <taxon>Aquifoliales</taxon>
        <taxon>Aquifoliaceae</taxon>
        <taxon>Ilex</taxon>
    </lineage>
</organism>
<keyword evidence="2" id="KW-1185">Reference proteome</keyword>
<accession>A0ABC8U5D0</accession>
<sequence>MRMQLYEFVDLELMSVPQVQALCGSCKAIIILVQRSTVTLGSPQHQSSGLAECRVVWETAFISCAWHVPENMMVISSIQVKYLHKTFDLFGDVFAIWALSCSDQTKATLGSSLNFTCVGRLSGISLT</sequence>
<name>A0ABC8U5D0_9AQUA</name>
<gene>
    <name evidence="1" type="ORF">ILEXP_LOCUS46824</name>
</gene>
<evidence type="ECO:0000313" key="2">
    <source>
        <dbReference type="Proteomes" id="UP001642360"/>
    </source>
</evidence>
<dbReference type="Proteomes" id="UP001642360">
    <property type="component" value="Unassembled WGS sequence"/>
</dbReference>
<proteinExistence type="predicted"/>
<evidence type="ECO:0000313" key="1">
    <source>
        <dbReference type="EMBL" id="CAK9176959.1"/>
    </source>
</evidence>